<organism evidence="2 3">
    <name type="scientific">Elysia marginata</name>
    <dbReference type="NCBI Taxonomy" id="1093978"/>
    <lineage>
        <taxon>Eukaryota</taxon>
        <taxon>Metazoa</taxon>
        <taxon>Spiralia</taxon>
        <taxon>Lophotrochozoa</taxon>
        <taxon>Mollusca</taxon>
        <taxon>Gastropoda</taxon>
        <taxon>Heterobranchia</taxon>
        <taxon>Euthyneura</taxon>
        <taxon>Panpulmonata</taxon>
        <taxon>Sacoglossa</taxon>
        <taxon>Placobranchoidea</taxon>
        <taxon>Plakobranchidae</taxon>
        <taxon>Elysia</taxon>
    </lineage>
</organism>
<dbReference type="AlphaFoldDB" id="A0AAV4FXG7"/>
<evidence type="ECO:0000313" key="2">
    <source>
        <dbReference type="EMBL" id="GFR77621.1"/>
    </source>
</evidence>
<feature type="compositionally biased region" description="Basic and acidic residues" evidence="1">
    <location>
        <begin position="107"/>
        <end position="127"/>
    </location>
</feature>
<dbReference type="Proteomes" id="UP000762676">
    <property type="component" value="Unassembled WGS sequence"/>
</dbReference>
<name>A0AAV4FXG7_9GAST</name>
<sequence>MKGDLDLEFLAEEGHYQRDHYQGQGATFCFKEEESYGQKLRQLGVAPNLVEVRENFLSNGDLTFLVLQKFMNVIPRCLQDKVIGQTKKYVVESQQGDEGASYSGPGDRFRSRGDRFRSRGDRFESHKQHNAPDTSGPGSGRTYRPQLEYRRESKDHPVL</sequence>
<accession>A0AAV4FXG7</accession>
<proteinExistence type="predicted"/>
<reference evidence="2 3" key="1">
    <citation type="journal article" date="2021" name="Elife">
        <title>Chloroplast acquisition without the gene transfer in kleptoplastic sea slugs, Plakobranchus ocellatus.</title>
        <authorList>
            <person name="Maeda T."/>
            <person name="Takahashi S."/>
            <person name="Yoshida T."/>
            <person name="Shimamura S."/>
            <person name="Takaki Y."/>
            <person name="Nagai Y."/>
            <person name="Toyoda A."/>
            <person name="Suzuki Y."/>
            <person name="Arimoto A."/>
            <person name="Ishii H."/>
            <person name="Satoh N."/>
            <person name="Nishiyama T."/>
            <person name="Hasebe M."/>
            <person name="Maruyama T."/>
            <person name="Minagawa J."/>
            <person name="Obokata J."/>
            <person name="Shigenobu S."/>
        </authorList>
    </citation>
    <scope>NUCLEOTIDE SEQUENCE [LARGE SCALE GENOMIC DNA]</scope>
</reference>
<evidence type="ECO:0000313" key="3">
    <source>
        <dbReference type="Proteomes" id="UP000762676"/>
    </source>
</evidence>
<dbReference type="EMBL" id="BMAT01004645">
    <property type="protein sequence ID" value="GFR77621.1"/>
    <property type="molecule type" value="Genomic_DNA"/>
</dbReference>
<protein>
    <submittedName>
        <fullName evidence="2">Uncharacterized protein</fullName>
    </submittedName>
</protein>
<comment type="caution">
    <text evidence="2">The sequence shown here is derived from an EMBL/GenBank/DDBJ whole genome shotgun (WGS) entry which is preliminary data.</text>
</comment>
<feature type="compositionally biased region" description="Basic and acidic residues" evidence="1">
    <location>
        <begin position="147"/>
        <end position="159"/>
    </location>
</feature>
<keyword evidence="3" id="KW-1185">Reference proteome</keyword>
<gene>
    <name evidence="2" type="ORF">ElyMa_002242600</name>
</gene>
<feature type="region of interest" description="Disordered" evidence="1">
    <location>
        <begin position="93"/>
        <end position="159"/>
    </location>
</feature>
<evidence type="ECO:0000256" key="1">
    <source>
        <dbReference type="SAM" id="MobiDB-lite"/>
    </source>
</evidence>